<feature type="coiled-coil region" evidence="1">
    <location>
        <begin position="416"/>
        <end position="443"/>
    </location>
</feature>
<dbReference type="AlphaFoldDB" id="A0A369BBU0"/>
<dbReference type="EMBL" id="QPJW01000005">
    <property type="protein sequence ID" value="RCX18993.1"/>
    <property type="molecule type" value="Genomic_DNA"/>
</dbReference>
<keyword evidence="1" id="KW-0175">Coiled coil</keyword>
<dbReference type="SUPFAM" id="SSF53850">
    <property type="entry name" value="Periplasmic binding protein-like II"/>
    <property type="match status" value="1"/>
</dbReference>
<keyword evidence="2" id="KW-0762">Sugar transport</keyword>
<organism evidence="2 3">
    <name type="scientific">Fontibacillus phaseoli</name>
    <dbReference type="NCBI Taxonomy" id="1416533"/>
    <lineage>
        <taxon>Bacteria</taxon>
        <taxon>Bacillati</taxon>
        <taxon>Bacillota</taxon>
        <taxon>Bacilli</taxon>
        <taxon>Bacillales</taxon>
        <taxon>Paenibacillaceae</taxon>
        <taxon>Fontibacillus</taxon>
    </lineage>
</organism>
<proteinExistence type="predicted"/>
<sequence>MLKRKALLLIMTIILVLINLNGCINKETPESNKPILIKVLTWNEKEFFERYGNVFLATHPNFDLETILIPEYLKPGEDLNQAIERIIINESPDVVSLNMEFYDYLREKRLLEPLNPFIKRDNLDLSTYTPSVIEFLQDNQNDLFGLTPTFTGKAIYYNKKLFADNNIPEPTDLMTWDDIFELAQRFPKSLNNNNTPVYGFYHKDMANSFLFGLSIGEGSGVTLYNNNTFTLNTEAWNNIFDNVVQCVETKSCYEAKDTNQGNVITNNSNMDIQSYPFLAGNIAMAIDDSTLYKLMINNDKYKNLEWGVVSYPVSSEYPDTGNMIDINEIFSINSSSAQIKESWEFISYINGDSYAKLIQRINPYELPVRENTIENSDPQMLAFYKVLHVNSNLTNKLRKLPKKVLSKIDESSKKYMTEIYNKNMSIQEALEAIENELQLTINEELKN</sequence>
<dbReference type="OrthoDB" id="2535101at2"/>
<dbReference type="Pfam" id="PF01547">
    <property type="entry name" value="SBP_bac_1"/>
    <property type="match status" value="1"/>
</dbReference>
<gene>
    <name evidence="2" type="ORF">DFP94_1059</name>
</gene>
<evidence type="ECO:0000256" key="1">
    <source>
        <dbReference type="SAM" id="Coils"/>
    </source>
</evidence>
<keyword evidence="3" id="KW-1185">Reference proteome</keyword>
<dbReference type="Proteomes" id="UP000253090">
    <property type="component" value="Unassembled WGS sequence"/>
</dbReference>
<name>A0A369BBU0_9BACL</name>
<dbReference type="RefSeq" id="WP_114497152.1">
    <property type="nucleotide sequence ID" value="NZ_QPJW01000005.1"/>
</dbReference>
<dbReference type="InterPro" id="IPR050490">
    <property type="entry name" value="Bact_solute-bd_prot1"/>
</dbReference>
<evidence type="ECO:0000313" key="3">
    <source>
        <dbReference type="Proteomes" id="UP000253090"/>
    </source>
</evidence>
<protein>
    <submittedName>
        <fullName evidence="2">Multiple sugar transport system substrate-binding protein</fullName>
    </submittedName>
</protein>
<comment type="caution">
    <text evidence="2">The sequence shown here is derived from an EMBL/GenBank/DDBJ whole genome shotgun (WGS) entry which is preliminary data.</text>
</comment>
<dbReference type="InterPro" id="IPR006059">
    <property type="entry name" value="SBP"/>
</dbReference>
<keyword evidence="2" id="KW-0813">Transport</keyword>
<reference evidence="2 3" key="1">
    <citation type="submission" date="2018-07" db="EMBL/GenBank/DDBJ databases">
        <title>Genomic Encyclopedia of Type Strains, Phase III (KMG-III): the genomes of soil and plant-associated and newly described type strains.</title>
        <authorList>
            <person name="Whitman W."/>
        </authorList>
    </citation>
    <scope>NUCLEOTIDE SEQUENCE [LARGE SCALE GENOMIC DNA]</scope>
    <source>
        <strain evidence="2 3">CECT 8333</strain>
    </source>
</reference>
<accession>A0A369BBU0</accession>
<dbReference type="PANTHER" id="PTHR43649">
    <property type="entry name" value="ARABINOSE-BINDING PROTEIN-RELATED"/>
    <property type="match status" value="1"/>
</dbReference>
<dbReference type="Gene3D" id="3.40.190.10">
    <property type="entry name" value="Periplasmic binding protein-like II"/>
    <property type="match status" value="1"/>
</dbReference>
<evidence type="ECO:0000313" key="2">
    <source>
        <dbReference type="EMBL" id="RCX18993.1"/>
    </source>
</evidence>
<dbReference type="PANTHER" id="PTHR43649:SF12">
    <property type="entry name" value="DIACETYLCHITOBIOSE BINDING PROTEIN DASA"/>
    <property type="match status" value="1"/>
</dbReference>